<dbReference type="AlphaFoldDB" id="A0A8T2RCS6"/>
<name>A0A8T2RCS6_CERRI</name>
<sequence>MSFRASEAGFISDLSLFSKTTVKQVLIFPFIHLRQYQQKLVHRFQATSPLLSDSILMIHPSFISIRFLRSLYGLHLYSILHFTMSKTKSTIFVVFLPVCLPFKHLHVGNGIFQIPVSAQLVEVSSSTPLGHHSQLFKT</sequence>
<dbReference type="EMBL" id="CM035433">
    <property type="protein sequence ID" value="KAH7293335.1"/>
    <property type="molecule type" value="Genomic_DNA"/>
</dbReference>
<reference evidence="1" key="1">
    <citation type="submission" date="2021-08" db="EMBL/GenBank/DDBJ databases">
        <title>WGS assembly of Ceratopteris richardii.</title>
        <authorList>
            <person name="Marchant D.B."/>
            <person name="Chen G."/>
            <person name="Jenkins J."/>
            <person name="Shu S."/>
            <person name="Leebens-Mack J."/>
            <person name="Grimwood J."/>
            <person name="Schmutz J."/>
            <person name="Soltis P."/>
            <person name="Soltis D."/>
            <person name="Chen Z.-H."/>
        </authorList>
    </citation>
    <scope>NUCLEOTIDE SEQUENCE</scope>
    <source>
        <strain evidence="1">Whitten #5841</strain>
        <tissue evidence="1">Leaf</tissue>
    </source>
</reference>
<gene>
    <name evidence="1" type="ORF">KP509_28G021200</name>
</gene>
<evidence type="ECO:0000313" key="2">
    <source>
        <dbReference type="Proteomes" id="UP000825935"/>
    </source>
</evidence>
<organism evidence="1 2">
    <name type="scientific">Ceratopteris richardii</name>
    <name type="common">Triangle waterfern</name>
    <dbReference type="NCBI Taxonomy" id="49495"/>
    <lineage>
        <taxon>Eukaryota</taxon>
        <taxon>Viridiplantae</taxon>
        <taxon>Streptophyta</taxon>
        <taxon>Embryophyta</taxon>
        <taxon>Tracheophyta</taxon>
        <taxon>Polypodiopsida</taxon>
        <taxon>Polypodiidae</taxon>
        <taxon>Polypodiales</taxon>
        <taxon>Pteridineae</taxon>
        <taxon>Pteridaceae</taxon>
        <taxon>Parkerioideae</taxon>
        <taxon>Ceratopteris</taxon>
    </lineage>
</organism>
<evidence type="ECO:0000313" key="1">
    <source>
        <dbReference type="EMBL" id="KAH7293335.1"/>
    </source>
</evidence>
<keyword evidence="2" id="KW-1185">Reference proteome</keyword>
<comment type="caution">
    <text evidence="1">The sequence shown here is derived from an EMBL/GenBank/DDBJ whole genome shotgun (WGS) entry which is preliminary data.</text>
</comment>
<proteinExistence type="predicted"/>
<accession>A0A8T2RCS6</accession>
<dbReference type="Proteomes" id="UP000825935">
    <property type="component" value="Chromosome 28"/>
</dbReference>
<protein>
    <submittedName>
        <fullName evidence="1">Uncharacterized protein</fullName>
    </submittedName>
</protein>